<sequence>DFICVSYLEPEQQSRTLASRADTMAQALCAQCAEKFEVTQPQEHRLFVLVDGRCFQLADEALPHRIKGYLLRSEPKRDFHFVYRPLDGGGDSGNPPFLVVREPNFL</sequence>
<keyword evidence="3" id="KW-1185">Reference proteome</keyword>
<dbReference type="GO" id="GO:0007165">
    <property type="term" value="P:signal transduction"/>
    <property type="evidence" value="ECO:0007669"/>
    <property type="project" value="InterPro"/>
</dbReference>
<evidence type="ECO:0000313" key="2">
    <source>
        <dbReference type="EMBL" id="VTJ91571.1"/>
    </source>
</evidence>
<dbReference type="InterPro" id="IPR000159">
    <property type="entry name" value="RA_dom"/>
</dbReference>
<accession>A0A5E4DFG5</accession>
<comment type="caution">
    <text evidence="2">The sequence shown here is derived from an EMBL/GenBank/DDBJ whole genome shotgun (WGS) entry which is preliminary data.</text>
</comment>
<evidence type="ECO:0000259" key="1">
    <source>
        <dbReference type="PROSITE" id="PS50200"/>
    </source>
</evidence>
<proteinExistence type="predicted"/>
<dbReference type="PROSITE" id="PS50200">
    <property type="entry name" value="RA"/>
    <property type="match status" value="1"/>
</dbReference>
<feature type="non-terminal residue" evidence="2">
    <location>
        <position position="1"/>
    </location>
</feature>
<dbReference type="EMBL" id="CABDUW010009466">
    <property type="protein sequence ID" value="VTJ91571.1"/>
    <property type="molecule type" value="Genomic_DNA"/>
</dbReference>
<name>A0A5E4DFG5_MARMO</name>
<gene>
    <name evidence="2" type="ORF">MONAX_5E011275</name>
</gene>
<dbReference type="Proteomes" id="UP000335636">
    <property type="component" value="Unassembled WGS sequence"/>
</dbReference>
<dbReference type="CDD" id="cd16130">
    <property type="entry name" value="RA_Rin3"/>
    <property type="match status" value="1"/>
</dbReference>
<evidence type="ECO:0000313" key="3">
    <source>
        <dbReference type="Proteomes" id="UP000335636"/>
    </source>
</evidence>
<reference evidence="2" key="1">
    <citation type="submission" date="2019-04" db="EMBL/GenBank/DDBJ databases">
        <authorList>
            <person name="Alioto T."/>
            <person name="Alioto T."/>
        </authorList>
    </citation>
    <scope>NUCLEOTIDE SEQUENCE [LARGE SCALE GENOMIC DNA]</scope>
</reference>
<feature type="domain" description="Ras-associating" evidence="1">
    <location>
        <begin position="1"/>
        <end position="86"/>
    </location>
</feature>
<organism evidence="2 3">
    <name type="scientific">Marmota monax</name>
    <name type="common">Woodchuck</name>
    <dbReference type="NCBI Taxonomy" id="9995"/>
    <lineage>
        <taxon>Eukaryota</taxon>
        <taxon>Metazoa</taxon>
        <taxon>Chordata</taxon>
        <taxon>Craniata</taxon>
        <taxon>Vertebrata</taxon>
        <taxon>Euteleostomi</taxon>
        <taxon>Mammalia</taxon>
        <taxon>Eutheria</taxon>
        <taxon>Euarchontoglires</taxon>
        <taxon>Glires</taxon>
        <taxon>Rodentia</taxon>
        <taxon>Sciuromorpha</taxon>
        <taxon>Sciuridae</taxon>
        <taxon>Xerinae</taxon>
        <taxon>Marmotini</taxon>
        <taxon>Marmota</taxon>
    </lineage>
</organism>
<protein>
    <recommendedName>
        <fullName evidence="1">Ras-associating domain-containing protein</fullName>
    </recommendedName>
</protein>
<dbReference type="AlphaFoldDB" id="A0A5E4DFG5"/>